<evidence type="ECO:0000256" key="9">
    <source>
        <dbReference type="ARBA" id="ARBA00023136"/>
    </source>
</evidence>
<evidence type="ECO:0000256" key="12">
    <source>
        <dbReference type="SAM" id="Phobius"/>
    </source>
</evidence>
<dbReference type="FunFam" id="3.80.10.10:FF:001347">
    <property type="entry name" value="LRR receptor-like serine/threonine-protein kinase GSO2"/>
    <property type="match status" value="1"/>
</dbReference>
<feature type="transmembrane region" description="Helical" evidence="12">
    <location>
        <begin position="961"/>
        <end position="983"/>
    </location>
</feature>
<evidence type="ECO:0000256" key="4">
    <source>
        <dbReference type="ARBA" id="ARBA00022614"/>
    </source>
</evidence>
<dbReference type="Gene3D" id="3.80.10.10">
    <property type="entry name" value="Ribonuclease Inhibitor"/>
    <property type="match status" value="5"/>
</dbReference>
<name>A0AA38ZS59_VITRO</name>
<evidence type="ECO:0000256" key="2">
    <source>
        <dbReference type="ARBA" id="ARBA00009592"/>
    </source>
</evidence>
<keyword evidence="5 12" id="KW-0812">Transmembrane</keyword>
<evidence type="ECO:0000256" key="7">
    <source>
        <dbReference type="ARBA" id="ARBA00022737"/>
    </source>
</evidence>
<dbReference type="SUPFAM" id="SSF52058">
    <property type="entry name" value="L domain-like"/>
    <property type="match status" value="4"/>
</dbReference>
<keyword evidence="4" id="KW-0433">Leucine-rich repeat</keyword>
<evidence type="ECO:0000313" key="16">
    <source>
        <dbReference type="EMBL" id="KAJ9693374.1"/>
    </source>
</evidence>
<evidence type="ECO:0000256" key="3">
    <source>
        <dbReference type="ARBA" id="ARBA00022475"/>
    </source>
</evidence>
<protein>
    <recommendedName>
        <fullName evidence="18">Leucine-rich repeat-containing N-terminal plant-type domain-containing protein</fullName>
    </recommendedName>
</protein>
<keyword evidence="6 13" id="KW-0732">Signal</keyword>
<reference evidence="16 17" key="1">
    <citation type="journal article" date="2023" name="BMC Biotechnol.">
        <title>Vitis rotundifolia cv Carlos genome sequencing.</title>
        <authorList>
            <person name="Huff M."/>
            <person name="Hulse-Kemp A."/>
            <person name="Scheffler B."/>
            <person name="Youngblood R."/>
            <person name="Simpson S."/>
            <person name="Babiker E."/>
            <person name="Staton M."/>
        </authorList>
    </citation>
    <scope>NUCLEOTIDE SEQUENCE [LARGE SCALE GENOMIC DNA]</scope>
    <source>
        <tissue evidence="16">Leaf</tissue>
    </source>
</reference>
<comment type="caution">
    <text evidence="16">The sequence shown here is derived from an EMBL/GenBank/DDBJ whole genome shotgun (WGS) entry which is preliminary data.</text>
</comment>
<keyword evidence="17" id="KW-1185">Reference proteome</keyword>
<dbReference type="FunFam" id="3.80.10.10:FF:000111">
    <property type="entry name" value="LRR receptor-like serine/threonine-protein kinase ERECTA"/>
    <property type="match status" value="1"/>
</dbReference>
<organism evidence="16 17">
    <name type="scientific">Vitis rotundifolia</name>
    <name type="common">Muscadine grape</name>
    <dbReference type="NCBI Taxonomy" id="103349"/>
    <lineage>
        <taxon>Eukaryota</taxon>
        <taxon>Viridiplantae</taxon>
        <taxon>Streptophyta</taxon>
        <taxon>Embryophyta</taxon>
        <taxon>Tracheophyta</taxon>
        <taxon>Spermatophyta</taxon>
        <taxon>Magnoliopsida</taxon>
        <taxon>eudicotyledons</taxon>
        <taxon>Gunneridae</taxon>
        <taxon>Pentapetalae</taxon>
        <taxon>rosids</taxon>
        <taxon>Vitales</taxon>
        <taxon>Vitaceae</taxon>
        <taxon>Viteae</taxon>
        <taxon>Vitis</taxon>
    </lineage>
</organism>
<feature type="domain" description="Leucine-rich repeat-containing N-terminal plant-type" evidence="14">
    <location>
        <begin position="34"/>
        <end position="70"/>
    </location>
</feature>
<dbReference type="FunFam" id="3.80.10.10:FF:000299">
    <property type="entry name" value="Piriformospora indica-insensitive protein 2"/>
    <property type="match status" value="1"/>
</dbReference>
<dbReference type="PANTHER" id="PTHR48063">
    <property type="entry name" value="LRR RECEPTOR-LIKE KINASE"/>
    <property type="match status" value="1"/>
</dbReference>
<keyword evidence="10" id="KW-0675">Receptor</keyword>
<evidence type="ECO:0000259" key="15">
    <source>
        <dbReference type="Pfam" id="PF23598"/>
    </source>
</evidence>
<dbReference type="PANTHER" id="PTHR48063:SF16">
    <property type="entry name" value="LRR RECEPTOR-LIKE SERINE_THREONINE-PROTEIN KINASE GSO1"/>
    <property type="match status" value="1"/>
</dbReference>
<feature type="chain" id="PRO_5041371939" description="Leucine-rich repeat-containing N-terminal plant-type domain-containing protein" evidence="13">
    <location>
        <begin position="23"/>
        <end position="1012"/>
    </location>
</feature>
<evidence type="ECO:0000256" key="5">
    <source>
        <dbReference type="ARBA" id="ARBA00022692"/>
    </source>
</evidence>
<accession>A0AA38ZS59</accession>
<dbReference type="PROSITE" id="PS51450">
    <property type="entry name" value="LRR"/>
    <property type="match status" value="1"/>
</dbReference>
<dbReference type="InterPro" id="IPR046956">
    <property type="entry name" value="RLP23-like"/>
</dbReference>
<evidence type="ECO:0000256" key="10">
    <source>
        <dbReference type="ARBA" id="ARBA00023170"/>
    </source>
</evidence>
<keyword evidence="11" id="KW-0325">Glycoprotein</keyword>
<dbReference type="InterPro" id="IPR055414">
    <property type="entry name" value="LRR_R13L4/SHOC2-like"/>
</dbReference>
<comment type="similarity">
    <text evidence="2">Belongs to the RLP family.</text>
</comment>
<evidence type="ECO:0000256" key="8">
    <source>
        <dbReference type="ARBA" id="ARBA00022989"/>
    </source>
</evidence>
<dbReference type="AlphaFoldDB" id="A0AA38ZS59"/>
<dbReference type="SMART" id="SM00365">
    <property type="entry name" value="LRR_SD22"/>
    <property type="match status" value="6"/>
</dbReference>
<keyword evidence="7" id="KW-0677">Repeat</keyword>
<evidence type="ECO:0000256" key="13">
    <source>
        <dbReference type="SAM" id="SignalP"/>
    </source>
</evidence>
<dbReference type="FunFam" id="3.80.10.10:FF:000129">
    <property type="entry name" value="Leucine-rich repeat receptor-like kinase"/>
    <property type="match status" value="1"/>
</dbReference>
<dbReference type="SMART" id="SM00369">
    <property type="entry name" value="LRR_TYP"/>
    <property type="match status" value="14"/>
</dbReference>
<sequence>MERILVLGFILATLCLITTEFACNGDVHSGNCLESDREALVDFKNGLKCSENRFLSWKGSNCCHWEGITCKNSTGIVISIDLHNSYDSFSDYQNWSSMKLSGEIKPSLKKLKFLRYLDLSGNSFDDISIPQFFGSLKNLQYLNLSNSGFSGAIPPNLGNLSNLQSLDLSSEFSYLWSDNLDWMAGLVSLKNLSMNHANLSMVGPHWAGVLSKLPILTELHLLGCNLSGSISSLGSSNFSSLSILSISQNAFNSKFPQWLVNISSLVSIDISNSELWGRVPLALSELPNLQYLDLSGNKNLKGSCAQLLKGSWRRIEVLILASNNLHGTIPSSIGILCNLKYLNLGFNNLTGSLPIFLEVPENCSSESPLPNLTYLSLSSNQLTGKLPEWLGELEELVELRMDDNNLQGRIPASLGTLQHLTNMWLGTNRLKGTLPDSFGQLSELVYLDVSFNNLIGILYEENFSKLSKLKYLLLSSNSFTLNVSSHWVPPFQIHFLEMGSCHLGPSFPPWLKSQKEVEYLVLSNASISSSIPNWFWNISSNIGWVNLSLNHLQGQLPNPLNLGPFASIDFSSNLFQGPTPLPNRGAYLLDLSDNKFSGPIPQRIGEFMPELWFLSLSDNEIKGTIPASVGHMWNVEVIDLSRNELVGSIPSTINNCSNLRILDLGYNGLSGMIPVSLGKLKQLRSLHLNKNKLSGELPPSFQHLSNLETLDLSYNKLSGSIPSWMGAAFSHLRILNLRSNAFSGELPSDVSNLHSLHVLDLAENHLTGTIPAILGDLKAMAEEQNKNQYLLYGMSSVHYYEESLFVNAKGQVLEYTKTLSLVVSIDLSHNNLSGDLPKEITNLFGLVVLNLSKNHISGQIPGSIWRLHQLLSFDLSSNKLSGTIPPSMSSLTFLSYLNLSNNNFSGKIPFMGQMTTFTETAFAGNPNLCGAPLVAKCQDEGLDKGQSDVEDETDNNFIDQWFYLSVGLGFAVGVLVPFFICTFSKSCYEVYFGFVNKIVGKLVWLKRRANRS</sequence>
<feature type="domain" description="Disease resistance R13L4/SHOC-2-like LRR" evidence="15">
    <location>
        <begin position="106"/>
        <end position="299"/>
    </location>
</feature>
<dbReference type="InterPro" id="IPR032675">
    <property type="entry name" value="LRR_dom_sf"/>
</dbReference>
<dbReference type="FunFam" id="3.80.10.10:FF:000095">
    <property type="entry name" value="LRR receptor-like serine/threonine-protein kinase GSO1"/>
    <property type="match status" value="1"/>
</dbReference>
<dbReference type="Pfam" id="PF08263">
    <property type="entry name" value="LRRNT_2"/>
    <property type="match status" value="1"/>
</dbReference>
<feature type="domain" description="Disease resistance R13L4/SHOC-2-like LRR" evidence="15">
    <location>
        <begin position="313"/>
        <end position="514"/>
    </location>
</feature>
<gene>
    <name evidence="16" type="ORF">PVL29_012227</name>
</gene>
<dbReference type="PRINTS" id="PR00019">
    <property type="entry name" value="LEURICHRPT"/>
</dbReference>
<dbReference type="FunFam" id="3.80.10.10:FF:001646">
    <property type="entry name" value="Putative inactive leucine-rich repeat receptor-like protein kinase"/>
    <property type="match status" value="1"/>
</dbReference>
<dbReference type="Proteomes" id="UP001168098">
    <property type="component" value="Unassembled WGS sequence"/>
</dbReference>
<dbReference type="InterPro" id="IPR003591">
    <property type="entry name" value="Leu-rich_rpt_typical-subtyp"/>
</dbReference>
<evidence type="ECO:0000256" key="6">
    <source>
        <dbReference type="ARBA" id="ARBA00022729"/>
    </source>
</evidence>
<feature type="signal peptide" evidence="13">
    <location>
        <begin position="1"/>
        <end position="22"/>
    </location>
</feature>
<dbReference type="InterPro" id="IPR013210">
    <property type="entry name" value="LRR_N_plant-typ"/>
</dbReference>
<evidence type="ECO:0008006" key="18">
    <source>
        <dbReference type="Google" id="ProtNLM"/>
    </source>
</evidence>
<dbReference type="Pfam" id="PF00560">
    <property type="entry name" value="LRR_1"/>
    <property type="match status" value="7"/>
</dbReference>
<evidence type="ECO:0000313" key="17">
    <source>
        <dbReference type="Proteomes" id="UP001168098"/>
    </source>
</evidence>
<comment type="subcellular location">
    <subcellularLocation>
        <location evidence="1">Cell membrane</location>
        <topology evidence="1">Single-pass type I membrane protein</topology>
    </subcellularLocation>
</comment>
<dbReference type="Pfam" id="PF23598">
    <property type="entry name" value="LRR_14"/>
    <property type="match status" value="2"/>
</dbReference>
<dbReference type="GO" id="GO:0005886">
    <property type="term" value="C:plasma membrane"/>
    <property type="evidence" value="ECO:0007669"/>
    <property type="project" value="UniProtKB-SubCell"/>
</dbReference>
<proteinExistence type="inferred from homology"/>
<dbReference type="InterPro" id="IPR001611">
    <property type="entry name" value="Leu-rich_rpt"/>
</dbReference>
<dbReference type="Pfam" id="PF13855">
    <property type="entry name" value="LRR_8"/>
    <property type="match status" value="1"/>
</dbReference>
<evidence type="ECO:0000256" key="1">
    <source>
        <dbReference type="ARBA" id="ARBA00004251"/>
    </source>
</evidence>
<keyword evidence="3" id="KW-1003">Cell membrane</keyword>
<evidence type="ECO:0000259" key="14">
    <source>
        <dbReference type="Pfam" id="PF08263"/>
    </source>
</evidence>
<evidence type="ECO:0000256" key="11">
    <source>
        <dbReference type="ARBA" id="ARBA00023180"/>
    </source>
</evidence>
<keyword evidence="8 12" id="KW-1133">Transmembrane helix</keyword>
<keyword evidence="9 12" id="KW-0472">Membrane</keyword>
<dbReference type="EMBL" id="JARBHA010000009">
    <property type="protein sequence ID" value="KAJ9693374.1"/>
    <property type="molecule type" value="Genomic_DNA"/>
</dbReference>